<comment type="caution">
    <text evidence="2">The sequence shown here is derived from an EMBL/GenBank/DDBJ whole genome shotgun (WGS) entry which is preliminary data.</text>
</comment>
<evidence type="ECO:0000313" key="3">
    <source>
        <dbReference type="Proteomes" id="UP001218188"/>
    </source>
</evidence>
<protein>
    <recommendedName>
        <fullName evidence="4">Hydrophobin</fullName>
    </recommendedName>
</protein>
<evidence type="ECO:0000313" key="2">
    <source>
        <dbReference type="EMBL" id="KAJ7023738.1"/>
    </source>
</evidence>
<evidence type="ECO:0000256" key="1">
    <source>
        <dbReference type="SAM" id="SignalP"/>
    </source>
</evidence>
<keyword evidence="1" id="KW-0732">Signal</keyword>
<reference evidence="2" key="1">
    <citation type="submission" date="2023-03" db="EMBL/GenBank/DDBJ databases">
        <title>Massive genome expansion in bonnet fungi (Mycena s.s.) driven by repeated elements and novel gene families across ecological guilds.</title>
        <authorList>
            <consortium name="Lawrence Berkeley National Laboratory"/>
            <person name="Harder C.B."/>
            <person name="Miyauchi S."/>
            <person name="Viragh M."/>
            <person name="Kuo A."/>
            <person name="Thoen E."/>
            <person name="Andreopoulos B."/>
            <person name="Lu D."/>
            <person name="Skrede I."/>
            <person name="Drula E."/>
            <person name="Henrissat B."/>
            <person name="Morin E."/>
            <person name="Kohler A."/>
            <person name="Barry K."/>
            <person name="LaButti K."/>
            <person name="Morin E."/>
            <person name="Salamov A."/>
            <person name="Lipzen A."/>
            <person name="Mereny Z."/>
            <person name="Hegedus B."/>
            <person name="Baldrian P."/>
            <person name="Stursova M."/>
            <person name="Weitz H."/>
            <person name="Taylor A."/>
            <person name="Grigoriev I.V."/>
            <person name="Nagy L.G."/>
            <person name="Martin F."/>
            <person name="Kauserud H."/>
        </authorList>
    </citation>
    <scope>NUCLEOTIDE SEQUENCE</scope>
    <source>
        <strain evidence="2">CBHHK200</strain>
    </source>
</reference>
<name>A0AAD6WQW0_9AGAR</name>
<dbReference type="Proteomes" id="UP001218188">
    <property type="component" value="Unassembled WGS sequence"/>
</dbReference>
<organism evidence="2 3">
    <name type="scientific">Mycena alexandri</name>
    <dbReference type="NCBI Taxonomy" id="1745969"/>
    <lineage>
        <taxon>Eukaryota</taxon>
        <taxon>Fungi</taxon>
        <taxon>Dikarya</taxon>
        <taxon>Basidiomycota</taxon>
        <taxon>Agaricomycotina</taxon>
        <taxon>Agaricomycetes</taxon>
        <taxon>Agaricomycetidae</taxon>
        <taxon>Agaricales</taxon>
        <taxon>Marasmiineae</taxon>
        <taxon>Mycenaceae</taxon>
        <taxon>Mycena</taxon>
    </lineage>
</organism>
<dbReference type="EMBL" id="JARJCM010000183">
    <property type="protein sequence ID" value="KAJ7023738.1"/>
    <property type="molecule type" value="Genomic_DNA"/>
</dbReference>
<gene>
    <name evidence="2" type="ORF">C8F04DRAFT_177049</name>
</gene>
<evidence type="ECO:0008006" key="4">
    <source>
        <dbReference type="Google" id="ProtNLM"/>
    </source>
</evidence>
<sequence length="156" mass="16011">MRAQRFNFLCLFGGIFTFFAASVVAFPTTDIDPKELASKPGLVLSGLLEPSHERRQTGVGVSCGPVTGASVGGTCFNADTTCCNGFYSVGFCPGGSNIRCCTITQHCNGGNGFCNDLSHVSCSQAYIPGLCPGGKNVQCCRGSNGASFCTPGGPSS</sequence>
<feature type="signal peptide" evidence="1">
    <location>
        <begin position="1"/>
        <end position="25"/>
    </location>
</feature>
<dbReference type="AlphaFoldDB" id="A0AAD6WQW0"/>
<feature type="chain" id="PRO_5042296907" description="Hydrophobin" evidence="1">
    <location>
        <begin position="26"/>
        <end position="156"/>
    </location>
</feature>
<keyword evidence="3" id="KW-1185">Reference proteome</keyword>
<proteinExistence type="predicted"/>
<accession>A0AAD6WQW0</accession>